<reference evidence="1 2" key="1">
    <citation type="journal article" date="2024" name="G3 (Bethesda)">
        <title>Genome assembly of Hibiscus sabdariffa L. provides insights into metabolisms of medicinal natural products.</title>
        <authorList>
            <person name="Kim T."/>
        </authorList>
    </citation>
    <scope>NUCLEOTIDE SEQUENCE [LARGE SCALE GENOMIC DNA]</scope>
    <source>
        <strain evidence="1">TK-2024</strain>
        <tissue evidence="1">Old leaves</tissue>
    </source>
</reference>
<name>A0ABR2FZ23_9ROSI</name>
<sequence>MSFFGFNLHLVSDRLPSFFESGVFSGFNSSFLPFLGDTHTGCALFEALFVVISCRLGLELGFQVRFFPLIQVCVDNLT</sequence>
<protein>
    <submittedName>
        <fullName evidence="1">Uncharacterized protein</fullName>
    </submittedName>
</protein>
<dbReference type="EMBL" id="JBBPBM010000004">
    <property type="protein sequence ID" value="KAK8589515.1"/>
    <property type="molecule type" value="Genomic_DNA"/>
</dbReference>
<dbReference type="Proteomes" id="UP001472677">
    <property type="component" value="Unassembled WGS sequence"/>
</dbReference>
<evidence type="ECO:0000313" key="1">
    <source>
        <dbReference type="EMBL" id="KAK8589515.1"/>
    </source>
</evidence>
<gene>
    <name evidence="1" type="ORF">V6N12_023909</name>
</gene>
<keyword evidence="2" id="KW-1185">Reference proteome</keyword>
<proteinExistence type="predicted"/>
<organism evidence="1 2">
    <name type="scientific">Hibiscus sabdariffa</name>
    <name type="common">roselle</name>
    <dbReference type="NCBI Taxonomy" id="183260"/>
    <lineage>
        <taxon>Eukaryota</taxon>
        <taxon>Viridiplantae</taxon>
        <taxon>Streptophyta</taxon>
        <taxon>Embryophyta</taxon>
        <taxon>Tracheophyta</taxon>
        <taxon>Spermatophyta</taxon>
        <taxon>Magnoliopsida</taxon>
        <taxon>eudicotyledons</taxon>
        <taxon>Gunneridae</taxon>
        <taxon>Pentapetalae</taxon>
        <taxon>rosids</taxon>
        <taxon>malvids</taxon>
        <taxon>Malvales</taxon>
        <taxon>Malvaceae</taxon>
        <taxon>Malvoideae</taxon>
        <taxon>Hibiscus</taxon>
    </lineage>
</organism>
<comment type="caution">
    <text evidence="1">The sequence shown here is derived from an EMBL/GenBank/DDBJ whole genome shotgun (WGS) entry which is preliminary data.</text>
</comment>
<evidence type="ECO:0000313" key="2">
    <source>
        <dbReference type="Proteomes" id="UP001472677"/>
    </source>
</evidence>
<accession>A0ABR2FZ23</accession>